<dbReference type="PROSITE" id="PS50885">
    <property type="entry name" value="HAMP"/>
    <property type="match status" value="1"/>
</dbReference>
<evidence type="ECO:0000256" key="3">
    <source>
        <dbReference type="ARBA" id="ARBA00012438"/>
    </source>
</evidence>
<dbReference type="CDD" id="cd06225">
    <property type="entry name" value="HAMP"/>
    <property type="match status" value="1"/>
</dbReference>
<dbReference type="RefSeq" id="WP_378930281.1">
    <property type="nucleotide sequence ID" value="NZ_JBHLVO010000001.1"/>
</dbReference>
<evidence type="ECO:0000259" key="13">
    <source>
        <dbReference type="PROSITE" id="PS50109"/>
    </source>
</evidence>
<dbReference type="GO" id="GO:0004673">
    <property type="term" value="F:protein histidine kinase activity"/>
    <property type="evidence" value="ECO:0007669"/>
    <property type="project" value="UniProtKB-EC"/>
</dbReference>
<keyword evidence="6 15" id="KW-0808">Transferase</keyword>
<evidence type="ECO:0000256" key="8">
    <source>
        <dbReference type="ARBA" id="ARBA00022777"/>
    </source>
</evidence>
<accession>A0ABV6G9P6</accession>
<evidence type="ECO:0000256" key="9">
    <source>
        <dbReference type="ARBA" id="ARBA00022840"/>
    </source>
</evidence>
<evidence type="ECO:0000256" key="1">
    <source>
        <dbReference type="ARBA" id="ARBA00000085"/>
    </source>
</evidence>
<dbReference type="Pfam" id="PF00672">
    <property type="entry name" value="HAMP"/>
    <property type="match status" value="1"/>
</dbReference>
<evidence type="ECO:0000256" key="4">
    <source>
        <dbReference type="ARBA" id="ARBA00022475"/>
    </source>
</evidence>
<evidence type="ECO:0000256" key="6">
    <source>
        <dbReference type="ARBA" id="ARBA00022679"/>
    </source>
</evidence>
<dbReference type="InterPro" id="IPR036890">
    <property type="entry name" value="HATPase_C_sf"/>
</dbReference>
<dbReference type="InterPro" id="IPR050640">
    <property type="entry name" value="Bact_2-comp_sensor_kinase"/>
</dbReference>
<evidence type="ECO:0000313" key="15">
    <source>
        <dbReference type="EMBL" id="MFC0270401.1"/>
    </source>
</evidence>
<feature type="transmembrane region" description="Helical" evidence="12">
    <location>
        <begin position="294"/>
        <end position="314"/>
    </location>
</feature>
<dbReference type="Pfam" id="PF06580">
    <property type="entry name" value="His_kinase"/>
    <property type="match status" value="1"/>
</dbReference>
<dbReference type="InterPro" id="IPR005467">
    <property type="entry name" value="His_kinase_dom"/>
</dbReference>
<feature type="domain" description="Histidine kinase" evidence="13">
    <location>
        <begin position="483"/>
        <end position="585"/>
    </location>
</feature>
<organism evidence="15 16">
    <name type="scientific">Metabacillus herbersteinensis</name>
    <dbReference type="NCBI Taxonomy" id="283816"/>
    <lineage>
        <taxon>Bacteria</taxon>
        <taxon>Bacillati</taxon>
        <taxon>Bacillota</taxon>
        <taxon>Bacilli</taxon>
        <taxon>Bacillales</taxon>
        <taxon>Bacillaceae</taxon>
        <taxon>Metabacillus</taxon>
    </lineage>
</organism>
<dbReference type="EC" id="2.7.13.3" evidence="3"/>
<comment type="catalytic activity">
    <reaction evidence="1">
        <text>ATP + protein L-histidine = ADP + protein N-phospho-L-histidine.</text>
        <dbReference type="EC" id="2.7.13.3"/>
    </reaction>
</comment>
<dbReference type="SUPFAM" id="SSF55874">
    <property type="entry name" value="ATPase domain of HSP90 chaperone/DNA topoisomerase II/histidine kinase"/>
    <property type="match status" value="1"/>
</dbReference>
<evidence type="ECO:0000256" key="11">
    <source>
        <dbReference type="ARBA" id="ARBA00023136"/>
    </source>
</evidence>
<dbReference type="Gene3D" id="3.30.565.10">
    <property type="entry name" value="Histidine kinase-like ATPase, C-terminal domain"/>
    <property type="match status" value="1"/>
</dbReference>
<reference evidence="15 16" key="1">
    <citation type="submission" date="2024-09" db="EMBL/GenBank/DDBJ databases">
        <authorList>
            <person name="Sun Q."/>
            <person name="Mori K."/>
        </authorList>
    </citation>
    <scope>NUCLEOTIDE SEQUENCE [LARGE SCALE GENOMIC DNA]</scope>
    <source>
        <strain evidence="15 16">CCM 7228</strain>
    </source>
</reference>
<evidence type="ECO:0000256" key="7">
    <source>
        <dbReference type="ARBA" id="ARBA00022741"/>
    </source>
</evidence>
<gene>
    <name evidence="15" type="ORF">ACFFIX_02870</name>
</gene>
<keyword evidence="10" id="KW-0902">Two-component regulatory system</keyword>
<feature type="transmembrane region" description="Helical" evidence="12">
    <location>
        <begin position="21"/>
        <end position="44"/>
    </location>
</feature>
<evidence type="ECO:0000256" key="12">
    <source>
        <dbReference type="SAM" id="Phobius"/>
    </source>
</evidence>
<evidence type="ECO:0000259" key="14">
    <source>
        <dbReference type="PROSITE" id="PS50885"/>
    </source>
</evidence>
<evidence type="ECO:0000256" key="10">
    <source>
        <dbReference type="ARBA" id="ARBA00023012"/>
    </source>
</evidence>
<keyword evidence="9" id="KW-0067">ATP-binding</keyword>
<keyword evidence="12" id="KW-0812">Transmembrane</keyword>
<keyword evidence="11 12" id="KW-0472">Membrane</keyword>
<dbReference type="SMART" id="SM00387">
    <property type="entry name" value="HATPase_c"/>
    <property type="match status" value="1"/>
</dbReference>
<dbReference type="InterPro" id="IPR010559">
    <property type="entry name" value="Sig_transdc_His_kin_internal"/>
</dbReference>
<evidence type="ECO:0000256" key="2">
    <source>
        <dbReference type="ARBA" id="ARBA00004651"/>
    </source>
</evidence>
<name>A0ABV6G9P6_9BACI</name>
<feature type="domain" description="HAMP" evidence="14">
    <location>
        <begin position="316"/>
        <end position="372"/>
    </location>
</feature>
<dbReference type="PANTHER" id="PTHR34220:SF7">
    <property type="entry name" value="SENSOR HISTIDINE KINASE YPDA"/>
    <property type="match status" value="1"/>
</dbReference>
<dbReference type="SMART" id="SM00304">
    <property type="entry name" value="HAMP"/>
    <property type="match status" value="1"/>
</dbReference>
<dbReference type="EMBL" id="JBHLVO010000001">
    <property type="protein sequence ID" value="MFC0270401.1"/>
    <property type="molecule type" value="Genomic_DNA"/>
</dbReference>
<keyword evidence="4" id="KW-1003">Cell membrane</keyword>
<keyword evidence="8 15" id="KW-0418">Kinase</keyword>
<dbReference type="PANTHER" id="PTHR34220">
    <property type="entry name" value="SENSOR HISTIDINE KINASE YPDA"/>
    <property type="match status" value="1"/>
</dbReference>
<dbReference type="Pfam" id="PF02518">
    <property type="entry name" value="HATPase_c"/>
    <property type="match status" value="1"/>
</dbReference>
<dbReference type="SUPFAM" id="SSF158472">
    <property type="entry name" value="HAMP domain-like"/>
    <property type="match status" value="1"/>
</dbReference>
<protein>
    <recommendedName>
        <fullName evidence="3">histidine kinase</fullName>
        <ecNumber evidence="3">2.7.13.3</ecNumber>
    </recommendedName>
</protein>
<comment type="subcellular location">
    <subcellularLocation>
        <location evidence="2">Cell membrane</location>
        <topology evidence="2">Multi-pass membrane protein</topology>
    </subcellularLocation>
</comment>
<keyword evidence="12" id="KW-1133">Transmembrane helix</keyword>
<dbReference type="PROSITE" id="PS50109">
    <property type="entry name" value="HIS_KIN"/>
    <property type="match status" value="1"/>
</dbReference>
<dbReference type="InterPro" id="IPR003594">
    <property type="entry name" value="HATPase_dom"/>
</dbReference>
<dbReference type="Gene3D" id="6.10.340.10">
    <property type="match status" value="1"/>
</dbReference>
<keyword evidence="7" id="KW-0547">Nucleotide-binding</keyword>
<sequence>MKKNWSNLSNSYKNSKIKVKLFITITLIMIVTLAFVLAGLQWSFALYDEQIYIKSSQVLIMSSNSIEEQLERVEEEVSFNIAMDPQIQRNLTELQGDVTGYDLYRIKREIVDELASYVGSEKYIQSIYLFDSDGREYLAGSSSEPMNEAKKYIYLQDASKLEGKNYWVIKDGSNRFLNSGRQIRSYENLNFENIGKLLIRVDLDKIVSDLPKINGEIAGNIVMSNGKDIFYSEKAIDDFKKFNFSAEEDEGYKIENIDGERYFVNHIKTSYEGWTYWSFIPFEPMFAKITAAKYLFIFLLMLMFVILISLGFNFSKRITNPIEDLVSACKHIQKGNFKIVDSLNPSLVYKDEVGILYRNFKTMVEQIEDLIEENYSKQLLIKETEFKALQAQINPHFLYNTLESINWQAKANQQQQISNMVEALGYLFRHSINFKEDIITVDRELEIVENYVTIQQYRFEERLIFHLDIPSEVMQCSIPKFTLQPLIENAIQHALEPAIESCVIKITAYQKKDRLFLRVEDNGPGIDPLLLEKLREGKIQTAGNGIGMKNIDERIKLSFGEKYGLRIENLSETGTAITIVLPFKRGV</sequence>
<dbReference type="InterPro" id="IPR003660">
    <property type="entry name" value="HAMP_dom"/>
</dbReference>
<proteinExistence type="predicted"/>
<keyword evidence="16" id="KW-1185">Reference proteome</keyword>
<evidence type="ECO:0000313" key="16">
    <source>
        <dbReference type="Proteomes" id="UP001589854"/>
    </source>
</evidence>
<keyword evidence="5" id="KW-0597">Phosphoprotein</keyword>
<comment type="caution">
    <text evidence="15">The sequence shown here is derived from an EMBL/GenBank/DDBJ whole genome shotgun (WGS) entry which is preliminary data.</text>
</comment>
<evidence type="ECO:0000256" key="5">
    <source>
        <dbReference type="ARBA" id="ARBA00022553"/>
    </source>
</evidence>
<dbReference type="Proteomes" id="UP001589854">
    <property type="component" value="Unassembled WGS sequence"/>
</dbReference>